<keyword evidence="11" id="KW-1185">Reference proteome</keyword>
<dbReference type="OrthoDB" id="4333329at2"/>
<keyword evidence="7 8" id="KW-0472">Membrane</keyword>
<proteinExistence type="predicted"/>
<dbReference type="Pfam" id="PF18967">
    <property type="entry name" value="PycTM"/>
    <property type="match status" value="1"/>
</dbReference>
<dbReference type="Proteomes" id="UP000419138">
    <property type="component" value="Unassembled WGS sequence"/>
</dbReference>
<dbReference type="GO" id="GO:0000166">
    <property type="term" value="F:nucleotide binding"/>
    <property type="evidence" value="ECO:0007669"/>
    <property type="project" value="UniProtKB-KW"/>
</dbReference>
<keyword evidence="6" id="KW-0051">Antiviral defense</keyword>
<gene>
    <name evidence="10" type="ORF">FF041_24095</name>
</gene>
<evidence type="ECO:0000256" key="4">
    <source>
        <dbReference type="ARBA" id="ARBA00022741"/>
    </source>
</evidence>
<feature type="domain" description="Pycsar effector protein" evidence="9">
    <location>
        <begin position="11"/>
        <end position="144"/>
    </location>
</feature>
<evidence type="ECO:0000256" key="1">
    <source>
        <dbReference type="ARBA" id="ARBA00004236"/>
    </source>
</evidence>
<keyword evidence="2" id="KW-1003">Cell membrane</keyword>
<sequence length="152" mass="15589">MTAPYDPDAALTAAVTEIKNEIAQVNVKASLLAALNIGILIGTATITKDIPPHPLTYTLGAAGILTILAATAYTLLAIRPNLGGSSPVGFPAWAGMTADEIRRDLDTDQRASLTAVLAPIAVAKYRALRVTVHLDLLGLGLLAATGGIAPLV</sequence>
<evidence type="ECO:0000313" key="10">
    <source>
        <dbReference type="EMBL" id="MQT03158.1"/>
    </source>
</evidence>
<evidence type="ECO:0000259" key="9">
    <source>
        <dbReference type="Pfam" id="PF18967"/>
    </source>
</evidence>
<comment type="subcellular location">
    <subcellularLocation>
        <location evidence="1">Cell membrane</location>
    </subcellularLocation>
</comment>
<dbReference type="EMBL" id="VCLA01000164">
    <property type="protein sequence ID" value="MQT03158.1"/>
    <property type="molecule type" value="Genomic_DNA"/>
</dbReference>
<evidence type="ECO:0000256" key="5">
    <source>
        <dbReference type="ARBA" id="ARBA00022989"/>
    </source>
</evidence>
<reference evidence="10 11" key="1">
    <citation type="submission" date="2019-05" db="EMBL/GenBank/DDBJ databases">
        <title>Comparative genomics and metabolomics analyses of clavulanic acid producing Streptomyces species provides insight into specialized metabolism and evolution of beta-lactam biosynthetic gene clusters.</title>
        <authorList>
            <person name="Moore M.A."/>
            <person name="Cruz-Morales P."/>
            <person name="Barona Gomez F."/>
            <person name="Kapil T."/>
        </authorList>
    </citation>
    <scope>NUCLEOTIDE SEQUENCE [LARGE SCALE GENOMIC DNA]</scope>
    <source>
        <strain evidence="10 11">NRRL 5741</strain>
    </source>
</reference>
<dbReference type="RefSeq" id="WP_153524719.1">
    <property type="nucleotide sequence ID" value="NZ_JBEPDZ010000017.1"/>
</dbReference>
<evidence type="ECO:0000256" key="2">
    <source>
        <dbReference type="ARBA" id="ARBA00022475"/>
    </source>
</evidence>
<evidence type="ECO:0000256" key="8">
    <source>
        <dbReference type="SAM" id="Phobius"/>
    </source>
</evidence>
<evidence type="ECO:0000256" key="6">
    <source>
        <dbReference type="ARBA" id="ARBA00023118"/>
    </source>
</evidence>
<keyword evidence="4" id="KW-0547">Nucleotide-binding</keyword>
<feature type="transmembrane region" description="Helical" evidence="8">
    <location>
        <begin position="29"/>
        <end position="47"/>
    </location>
</feature>
<feature type="transmembrane region" description="Helical" evidence="8">
    <location>
        <begin position="59"/>
        <end position="78"/>
    </location>
</feature>
<dbReference type="AlphaFoldDB" id="A0A646KM61"/>
<evidence type="ECO:0000256" key="7">
    <source>
        <dbReference type="ARBA" id="ARBA00023136"/>
    </source>
</evidence>
<evidence type="ECO:0000256" key="3">
    <source>
        <dbReference type="ARBA" id="ARBA00022692"/>
    </source>
</evidence>
<evidence type="ECO:0000313" key="11">
    <source>
        <dbReference type="Proteomes" id="UP000419138"/>
    </source>
</evidence>
<comment type="caution">
    <text evidence="10">The sequence shown here is derived from an EMBL/GenBank/DDBJ whole genome shotgun (WGS) entry which is preliminary data.</text>
</comment>
<dbReference type="InterPro" id="IPR043760">
    <property type="entry name" value="PycTM_dom"/>
</dbReference>
<protein>
    <submittedName>
        <fullName evidence="10">Integral membrane plasmid transfer protein</fullName>
    </submittedName>
</protein>
<organism evidence="10 11">
    <name type="scientific">Streptomyces jumonjinensis</name>
    <dbReference type="NCBI Taxonomy" id="1945"/>
    <lineage>
        <taxon>Bacteria</taxon>
        <taxon>Bacillati</taxon>
        <taxon>Actinomycetota</taxon>
        <taxon>Actinomycetes</taxon>
        <taxon>Kitasatosporales</taxon>
        <taxon>Streptomycetaceae</taxon>
        <taxon>Streptomyces</taxon>
    </lineage>
</organism>
<dbReference type="GO" id="GO:0005886">
    <property type="term" value="C:plasma membrane"/>
    <property type="evidence" value="ECO:0007669"/>
    <property type="project" value="UniProtKB-SubCell"/>
</dbReference>
<accession>A0A646KM61</accession>
<dbReference type="GO" id="GO:0051607">
    <property type="term" value="P:defense response to virus"/>
    <property type="evidence" value="ECO:0007669"/>
    <property type="project" value="UniProtKB-KW"/>
</dbReference>
<name>A0A646KM61_STRJU</name>
<keyword evidence="5 8" id="KW-1133">Transmembrane helix</keyword>
<keyword evidence="3 8" id="KW-0812">Transmembrane</keyword>